<proteinExistence type="predicted"/>
<evidence type="ECO:0000313" key="3">
    <source>
        <dbReference type="Proteomes" id="UP000236594"/>
    </source>
</evidence>
<dbReference type="Gene3D" id="3.40.50.150">
    <property type="entry name" value="Vaccinia Virus protein VP39"/>
    <property type="match status" value="1"/>
</dbReference>
<evidence type="ECO:0000259" key="1">
    <source>
        <dbReference type="Pfam" id="PF08241"/>
    </source>
</evidence>
<dbReference type="EMBL" id="PPED02000003">
    <property type="protein sequence ID" value="PWN69463.1"/>
    <property type="molecule type" value="Genomic_DNA"/>
</dbReference>
<accession>A0A316XB07</accession>
<dbReference type="CDD" id="cd02440">
    <property type="entry name" value="AdoMet_MTases"/>
    <property type="match status" value="1"/>
</dbReference>
<dbReference type="SUPFAM" id="SSF53335">
    <property type="entry name" value="S-adenosyl-L-methionine-dependent methyltransferases"/>
    <property type="match status" value="1"/>
</dbReference>
<dbReference type="GO" id="GO:0032259">
    <property type="term" value="P:methylation"/>
    <property type="evidence" value="ECO:0007669"/>
    <property type="project" value="UniProtKB-KW"/>
</dbReference>
<keyword evidence="2" id="KW-0808">Transferase</keyword>
<sequence>MDTENIEKMSGHWLLAKIGKRVLRPGGRALTYKMLDMLNINSDNDIVEFAPGLGFTADLALSKNPKSYIGIDVEQKVVDQLNKNFNNNTAHFLVGNASDSPLSEQSIDKVYGEAMLSMHANHRKSEIIQEASRILKPQGYYAIHELALIPDSMDENAKQQIQKELAVSIKVNARPLTISEWKTVLEKEGLKVVQVETSPMHLLTLRRIIEDEGFARFLKIAGNILTQPEIRSRVMHMRKIFKKYEDNLCAVAILTQKI</sequence>
<dbReference type="Pfam" id="PF08241">
    <property type="entry name" value="Methyltransf_11"/>
    <property type="match status" value="1"/>
</dbReference>
<dbReference type="InterPro" id="IPR029063">
    <property type="entry name" value="SAM-dependent_MTases_sf"/>
</dbReference>
<dbReference type="AlphaFoldDB" id="A0A316XB07"/>
<reference evidence="2 3" key="1">
    <citation type="submission" date="2018-04" db="EMBL/GenBank/DDBJ databases">
        <title>Draft Genome Sequence of Phosphate-Solubilizing Chryseobacterium sp. ISE14 that is a Biocontrol and Plant Growth-Promoting Rhizobacterium Isolated from Cucumber.</title>
        <authorList>
            <person name="Jeong J.-J."/>
            <person name="Sang M.K."/>
            <person name="Choi I.-G."/>
            <person name="Kim K.D."/>
        </authorList>
    </citation>
    <scope>NUCLEOTIDE SEQUENCE [LARGE SCALE GENOMIC DNA]</scope>
    <source>
        <strain evidence="2 3">ISE14</strain>
    </source>
</reference>
<name>A0A316XB07_9FLAO</name>
<dbReference type="RefSeq" id="WP_103250209.1">
    <property type="nucleotide sequence ID" value="NZ_PPED02000003.1"/>
</dbReference>
<keyword evidence="3" id="KW-1185">Reference proteome</keyword>
<dbReference type="InterPro" id="IPR013216">
    <property type="entry name" value="Methyltransf_11"/>
</dbReference>
<dbReference type="Proteomes" id="UP000236594">
    <property type="component" value="Unassembled WGS sequence"/>
</dbReference>
<dbReference type="GO" id="GO:0008757">
    <property type="term" value="F:S-adenosylmethionine-dependent methyltransferase activity"/>
    <property type="evidence" value="ECO:0007669"/>
    <property type="project" value="InterPro"/>
</dbReference>
<feature type="domain" description="Methyltransferase type 11" evidence="1">
    <location>
        <begin position="48"/>
        <end position="143"/>
    </location>
</feature>
<evidence type="ECO:0000313" key="2">
    <source>
        <dbReference type="EMBL" id="PWN69463.1"/>
    </source>
</evidence>
<dbReference type="OrthoDB" id="43862at2"/>
<gene>
    <name evidence="2" type="ORF">C1631_015560</name>
</gene>
<keyword evidence="2" id="KW-0489">Methyltransferase</keyword>
<organism evidence="2 3">
    <name type="scientific">Chryseobacterium phosphatilyticum</name>
    <dbReference type="NCBI Taxonomy" id="475075"/>
    <lineage>
        <taxon>Bacteria</taxon>
        <taxon>Pseudomonadati</taxon>
        <taxon>Bacteroidota</taxon>
        <taxon>Flavobacteriia</taxon>
        <taxon>Flavobacteriales</taxon>
        <taxon>Weeksellaceae</taxon>
        <taxon>Chryseobacterium group</taxon>
        <taxon>Chryseobacterium</taxon>
    </lineage>
</organism>
<protein>
    <submittedName>
        <fullName evidence="2">Class I SAM-dependent methyltransferase</fullName>
    </submittedName>
</protein>
<comment type="caution">
    <text evidence="2">The sequence shown here is derived from an EMBL/GenBank/DDBJ whole genome shotgun (WGS) entry which is preliminary data.</text>
</comment>